<comment type="caution">
    <text evidence="4">The sequence shown here is derived from an EMBL/GenBank/DDBJ whole genome shotgun (WGS) entry which is preliminary data.</text>
</comment>
<dbReference type="PANTHER" id="PTHR43842">
    <property type="entry name" value="PROPIONYL-COA CARBOXYLASE BETA CHAIN"/>
    <property type="match status" value="1"/>
</dbReference>
<dbReference type="GO" id="GO:0004658">
    <property type="term" value="F:propionyl-CoA carboxylase activity"/>
    <property type="evidence" value="ECO:0007669"/>
    <property type="project" value="UniProtKB-ARBA"/>
</dbReference>
<gene>
    <name evidence="4" type="ORF">CSA56_13905</name>
</gene>
<organism evidence="4 5">
    <name type="scientific">candidate division KSB3 bacterium</name>
    <dbReference type="NCBI Taxonomy" id="2044937"/>
    <lineage>
        <taxon>Bacteria</taxon>
        <taxon>candidate division KSB3</taxon>
    </lineage>
</organism>
<dbReference type="SUPFAM" id="SSF52096">
    <property type="entry name" value="ClpP/crotonase"/>
    <property type="match status" value="2"/>
</dbReference>
<dbReference type="GO" id="GO:0016740">
    <property type="term" value="F:transferase activity"/>
    <property type="evidence" value="ECO:0007669"/>
    <property type="project" value="UniProtKB-KW"/>
</dbReference>
<protein>
    <submittedName>
        <fullName evidence="4">Methylmalonyl-CoA carboxyltransferase</fullName>
    </submittedName>
</protein>
<dbReference type="InterPro" id="IPR051047">
    <property type="entry name" value="AccD/PCCB"/>
</dbReference>
<reference evidence="4 5" key="1">
    <citation type="submission" date="2017-10" db="EMBL/GenBank/DDBJ databases">
        <title>Novel microbial diversity and functional potential in the marine mammal oral microbiome.</title>
        <authorList>
            <person name="Dudek N.K."/>
            <person name="Sun C.L."/>
            <person name="Burstein D."/>
            <person name="Kantor R.S."/>
            <person name="Aliaga Goltsman D.S."/>
            <person name="Bik E.M."/>
            <person name="Thomas B.C."/>
            <person name="Banfield J.F."/>
            <person name="Relman D.A."/>
        </authorList>
    </citation>
    <scope>NUCLEOTIDE SEQUENCE [LARGE SCALE GENOMIC DNA]</scope>
    <source>
        <strain evidence="4">DOLJORAL78_47_16</strain>
    </source>
</reference>
<dbReference type="Proteomes" id="UP000230821">
    <property type="component" value="Unassembled WGS sequence"/>
</dbReference>
<dbReference type="AlphaFoldDB" id="A0A2G6KAZ5"/>
<proteinExistence type="inferred from homology"/>
<dbReference type="PANTHER" id="PTHR43842:SF2">
    <property type="entry name" value="PROPIONYL-COA CARBOXYLASE BETA CHAIN, MITOCHONDRIAL"/>
    <property type="match status" value="1"/>
</dbReference>
<dbReference type="InterPro" id="IPR029045">
    <property type="entry name" value="ClpP/crotonase-like_dom_sf"/>
</dbReference>
<evidence type="ECO:0000313" key="5">
    <source>
        <dbReference type="Proteomes" id="UP000230821"/>
    </source>
</evidence>
<dbReference type="Gene3D" id="3.90.226.10">
    <property type="entry name" value="2-enoyl-CoA Hydratase, Chain A, domain 1"/>
    <property type="match status" value="2"/>
</dbReference>
<accession>A0A2G6KAZ5</accession>
<dbReference type="Pfam" id="PF01039">
    <property type="entry name" value="Carboxyl_trans"/>
    <property type="match status" value="1"/>
</dbReference>
<sequence>MDYPKIEEFIKILEQKQEKMTAGGGENRVRRQHEMGKLTARERLDKLFDPGTFVELDMLVKHRCSYFGMEKIEAPCDGVITGYGQVNGRLTYAFAQDFTVIGGSLGEMHANKITKLQDLALKMGAPVIGINDSGGARIQEGIDSLYGYGEIFFRNTKASGVIPQISVIAGPCAGGAVYSPALTDFVFMEKGSAKMFITGPEVIKSVTGEDVTPEALGGAMAHNQTSGCAHFACDSEDELFQTIRYLLSFLPQNNMEEPVAVESTDDPNRIEESLIEAVPTNPNKPYDVRDIITKIVDCGEFLETHQHYAQNIVVGFARLQGHTIGIVANQANIMAGCLDINASDKSARFVRFCDAFNIPLLTIVDTPGYLPGTSQEHGGVIRHGAKILYAYSEATVPKVTLIVRKAYGGAYIAMCSRHLGADMIVAWPQAEIAVMGAQGAANIIFRRDIKAADNPEAKRQEKIEEYREKFSNPYQAAERGYVDQVINPKDTRPILISAFDMAANKREQRPRKKHGNIPL</sequence>
<dbReference type="EMBL" id="PDSK01000106">
    <property type="protein sequence ID" value="PIE32886.1"/>
    <property type="molecule type" value="Genomic_DNA"/>
</dbReference>
<dbReference type="GO" id="GO:0015977">
    <property type="term" value="P:carbon fixation"/>
    <property type="evidence" value="ECO:0007669"/>
    <property type="project" value="UniProtKB-ARBA"/>
</dbReference>
<evidence type="ECO:0000259" key="3">
    <source>
        <dbReference type="PROSITE" id="PS50989"/>
    </source>
</evidence>
<evidence type="ECO:0000313" key="4">
    <source>
        <dbReference type="EMBL" id="PIE32886.1"/>
    </source>
</evidence>
<dbReference type="InterPro" id="IPR034733">
    <property type="entry name" value="AcCoA_carboxyl_beta"/>
</dbReference>
<dbReference type="GO" id="GO:0003989">
    <property type="term" value="F:acetyl-CoA carboxylase activity"/>
    <property type="evidence" value="ECO:0007669"/>
    <property type="project" value="UniProtKB-ARBA"/>
</dbReference>
<dbReference type="InterPro" id="IPR011763">
    <property type="entry name" value="COA_CT_C"/>
</dbReference>
<dbReference type="GO" id="GO:0009317">
    <property type="term" value="C:acetyl-CoA carboxylase complex"/>
    <property type="evidence" value="ECO:0007669"/>
    <property type="project" value="UniProtKB-ARBA"/>
</dbReference>
<dbReference type="PROSITE" id="PS50989">
    <property type="entry name" value="COA_CT_CTER"/>
    <property type="match status" value="1"/>
</dbReference>
<dbReference type="InterPro" id="IPR011762">
    <property type="entry name" value="COA_CT_N"/>
</dbReference>
<feature type="domain" description="CoA carboxyltransferase N-terminal" evidence="2">
    <location>
        <begin position="2"/>
        <end position="262"/>
    </location>
</feature>
<evidence type="ECO:0000256" key="1">
    <source>
        <dbReference type="ARBA" id="ARBA00006102"/>
    </source>
</evidence>
<feature type="domain" description="CoA carboxyltransferase C-terminal" evidence="3">
    <location>
        <begin position="266"/>
        <end position="519"/>
    </location>
</feature>
<dbReference type="PROSITE" id="PS50980">
    <property type="entry name" value="COA_CT_NTER"/>
    <property type="match status" value="1"/>
</dbReference>
<keyword evidence="4" id="KW-0808">Transferase</keyword>
<name>A0A2G6KAZ5_9BACT</name>
<dbReference type="FunFam" id="3.90.226.10:FF:000017">
    <property type="entry name" value="Propionyl-CoA carboxylase subunit beta 5"/>
    <property type="match status" value="1"/>
</dbReference>
<comment type="similarity">
    <text evidence="1">Belongs to the AccD/PCCB family.</text>
</comment>
<evidence type="ECO:0000259" key="2">
    <source>
        <dbReference type="PROSITE" id="PS50980"/>
    </source>
</evidence>
<dbReference type="FunFam" id="3.90.226.10:FF:000016">
    <property type="entry name" value="Propionyl-CoA carboxylase, beta subunit"/>
    <property type="match status" value="1"/>
</dbReference>